<gene>
    <name evidence="1" type="ORF">AB8Z38_34490</name>
</gene>
<protein>
    <submittedName>
        <fullName evidence="1">Uncharacterized protein</fullName>
    </submittedName>
</protein>
<dbReference type="AlphaFoldDB" id="A0AB39XHY7"/>
<organism evidence="1">
    <name type="scientific">Bradyrhizobium sp. LLZ17</name>
    <dbReference type="NCBI Taxonomy" id="3239388"/>
    <lineage>
        <taxon>Bacteria</taxon>
        <taxon>Pseudomonadati</taxon>
        <taxon>Pseudomonadota</taxon>
        <taxon>Alphaproteobacteria</taxon>
        <taxon>Hyphomicrobiales</taxon>
        <taxon>Nitrobacteraceae</taxon>
        <taxon>Bradyrhizobium</taxon>
    </lineage>
</organism>
<sequence>MYQDECLKEARTIAGRREVLYHGTRHLRSVLRVNTLFCSYPGEKQISFTRSPEVAAYVASIERDNDEDEGAVLVFNRRALQNGYRLDSWHDSDDETDEMEERICGRDIAEVQRYLLASLWSAPRRETLGTGSETIDYSR</sequence>
<proteinExistence type="predicted"/>
<name>A0AB39XHY7_9BRAD</name>
<dbReference type="RefSeq" id="WP_369721996.1">
    <property type="nucleotide sequence ID" value="NZ_CP165734.1"/>
</dbReference>
<evidence type="ECO:0000313" key="1">
    <source>
        <dbReference type="EMBL" id="XDV57574.1"/>
    </source>
</evidence>
<accession>A0AB39XHY7</accession>
<reference evidence="1" key="1">
    <citation type="submission" date="2024-08" db="EMBL/GenBank/DDBJ databases">
        <authorList>
            <person name="Chaddad Z."/>
            <person name="Lamrabet M."/>
            <person name="Bouhnik O."/>
            <person name="Alami S."/>
            <person name="Wipf D."/>
            <person name="Courty P.E."/>
            <person name="Missbah El Idrissi M."/>
        </authorList>
    </citation>
    <scope>NUCLEOTIDE SEQUENCE</scope>
    <source>
        <strain evidence="1">LLZ17</strain>
    </source>
</reference>
<dbReference type="EMBL" id="CP165734">
    <property type="protein sequence ID" value="XDV57574.1"/>
    <property type="molecule type" value="Genomic_DNA"/>
</dbReference>